<dbReference type="RefSeq" id="WP_232791131.1">
    <property type="nucleotide sequence ID" value="NZ_CP102332.1"/>
</dbReference>
<evidence type="ECO:0000313" key="4">
    <source>
        <dbReference type="Proteomes" id="UP001060150"/>
    </source>
</evidence>
<gene>
    <name evidence="3" type="ORF">NRO40_18115</name>
</gene>
<feature type="domain" description="Knr4/Smi1-like" evidence="2">
    <location>
        <begin position="19"/>
        <end position="152"/>
    </location>
</feature>
<dbReference type="Proteomes" id="UP001060150">
    <property type="component" value="Chromosome"/>
</dbReference>
<dbReference type="Gene3D" id="3.40.1580.10">
    <property type="entry name" value="SMI1/KNR4-like"/>
    <property type="match status" value="1"/>
</dbReference>
<dbReference type="SMART" id="SM00860">
    <property type="entry name" value="SMI1_KNR4"/>
    <property type="match status" value="1"/>
</dbReference>
<sequence length="213" mass="23657">MAENPHVAALARLMPSDHGADEQVDWAAAEARWGVRFPADYRDFMARYGGGSVNGEAVVLLPLPRRGVRWQPGDLAEETANVRLAWRAEGGRDALDVDPEHLLAWGVTAGPDILCWLTTDPDPDRWPVVVCGRHTSPTFSVHPYGMAAFLHRLLADEFDDPPVSLVFWDGTPARFVHWREEQRRYVAGLDPVTGEPDPYAQPRHRPADGPGPE</sequence>
<evidence type="ECO:0000259" key="2">
    <source>
        <dbReference type="SMART" id="SM00860"/>
    </source>
</evidence>
<reference evidence="3" key="1">
    <citation type="submission" date="2022-08" db="EMBL/GenBank/DDBJ databases">
        <title>Streptomyces changanensis sp. nov., an actinomycete isolated from soil.</title>
        <authorList>
            <person name="Wu H."/>
            <person name="Han L."/>
        </authorList>
    </citation>
    <scope>NUCLEOTIDE SEQUENCE</scope>
    <source>
        <strain evidence="3">HL-66</strain>
    </source>
</reference>
<accession>A0ABY5N927</accession>
<evidence type="ECO:0000313" key="3">
    <source>
        <dbReference type="EMBL" id="UUS32537.1"/>
    </source>
</evidence>
<keyword evidence="4" id="KW-1185">Reference proteome</keyword>
<name>A0ABY5N927_9ACTN</name>
<dbReference type="InterPro" id="IPR018958">
    <property type="entry name" value="Knr4/Smi1-like_dom"/>
</dbReference>
<proteinExistence type="predicted"/>
<evidence type="ECO:0000256" key="1">
    <source>
        <dbReference type="SAM" id="MobiDB-lite"/>
    </source>
</evidence>
<protein>
    <submittedName>
        <fullName evidence="3">SMI1/KNR4 family protein</fullName>
    </submittedName>
</protein>
<dbReference type="Pfam" id="PF09346">
    <property type="entry name" value="SMI1_KNR4"/>
    <property type="match status" value="1"/>
</dbReference>
<dbReference type="InterPro" id="IPR037883">
    <property type="entry name" value="Knr4/Smi1-like_sf"/>
</dbReference>
<feature type="region of interest" description="Disordered" evidence="1">
    <location>
        <begin position="189"/>
        <end position="213"/>
    </location>
</feature>
<dbReference type="SUPFAM" id="SSF160631">
    <property type="entry name" value="SMI1/KNR4-like"/>
    <property type="match status" value="1"/>
</dbReference>
<organism evidence="3 4">
    <name type="scientific">Streptomyces changanensis</name>
    <dbReference type="NCBI Taxonomy" id="2964669"/>
    <lineage>
        <taxon>Bacteria</taxon>
        <taxon>Bacillati</taxon>
        <taxon>Actinomycetota</taxon>
        <taxon>Actinomycetes</taxon>
        <taxon>Kitasatosporales</taxon>
        <taxon>Streptomycetaceae</taxon>
        <taxon>Streptomyces</taxon>
    </lineage>
</organism>
<dbReference type="EMBL" id="CP102332">
    <property type="protein sequence ID" value="UUS32537.1"/>
    <property type="molecule type" value="Genomic_DNA"/>
</dbReference>